<dbReference type="Proteomes" id="UP000494365">
    <property type="component" value="Unassembled WGS sequence"/>
</dbReference>
<organism evidence="1 2">
    <name type="scientific">Paraburkholderia ultramafica</name>
    <dbReference type="NCBI Taxonomy" id="1544867"/>
    <lineage>
        <taxon>Bacteria</taxon>
        <taxon>Pseudomonadati</taxon>
        <taxon>Pseudomonadota</taxon>
        <taxon>Betaproteobacteria</taxon>
        <taxon>Burkholderiales</taxon>
        <taxon>Burkholderiaceae</taxon>
        <taxon>Paraburkholderia</taxon>
    </lineage>
</organism>
<protein>
    <submittedName>
        <fullName evidence="1">Uncharacterized protein</fullName>
    </submittedName>
</protein>
<proteinExistence type="predicted"/>
<name>A0A6S7BK85_9BURK</name>
<dbReference type="AlphaFoldDB" id="A0A6S7BK85"/>
<dbReference type="RefSeq" id="WP_175152672.1">
    <property type="nucleotide sequence ID" value="NZ_CADIKK010000033.1"/>
</dbReference>
<gene>
    <name evidence="1" type="ORF">LMG28614_05668</name>
</gene>
<evidence type="ECO:0000313" key="1">
    <source>
        <dbReference type="EMBL" id="CAB3802659.1"/>
    </source>
</evidence>
<accession>A0A6S7BK85</accession>
<dbReference type="EMBL" id="CADIKK010000033">
    <property type="protein sequence ID" value="CAB3802659.1"/>
    <property type="molecule type" value="Genomic_DNA"/>
</dbReference>
<evidence type="ECO:0000313" key="2">
    <source>
        <dbReference type="Proteomes" id="UP000494365"/>
    </source>
</evidence>
<sequence>MEQVRVIIEVRGGNVGAVYAGSFVEAVVIDHDVATVYEVATEPETACDPWDYRGYEGGFPEHWTISCPITPDVEQPA</sequence>
<keyword evidence="2" id="KW-1185">Reference proteome</keyword>
<reference evidence="1 2" key="1">
    <citation type="submission" date="2020-04" db="EMBL/GenBank/DDBJ databases">
        <authorList>
            <person name="De Canck E."/>
        </authorList>
    </citation>
    <scope>NUCLEOTIDE SEQUENCE [LARGE SCALE GENOMIC DNA]</scope>
    <source>
        <strain evidence="1 2">LMG 28614</strain>
    </source>
</reference>